<keyword evidence="2 3" id="KW-0808">Transferase</keyword>
<dbReference type="RefSeq" id="WP_092895374.1">
    <property type="nucleotide sequence ID" value="NZ_FOKK01000004.1"/>
</dbReference>
<dbReference type="EMBL" id="FOKK01000004">
    <property type="protein sequence ID" value="SFB06253.1"/>
    <property type="molecule type" value="Genomic_DNA"/>
</dbReference>
<feature type="domain" description="Ketosynthase family 3 (KS3)" evidence="4">
    <location>
        <begin position="1"/>
        <end position="371"/>
    </location>
</feature>
<accession>A0A1I0Y231</accession>
<reference evidence="5 6" key="1">
    <citation type="submission" date="2016-10" db="EMBL/GenBank/DDBJ databases">
        <authorList>
            <person name="de Groot N.N."/>
        </authorList>
    </citation>
    <scope>NUCLEOTIDE SEQUENCE [LARGE SCALE GENOMIC DNA]</scope>
    <source>
        <strain evidence="5 6">DSM 23399</strain>
    </source>
</reference>
<dbReference type="InterPro" id="IPR000794">
    <property type="entry name" value="Beta-ketoacyl_synthase"/>
</dbReference>
<dbReference type="InterPro" id="IPR016039">
    <property type="entry name" value="Thiolase-like"/>
</dbReference>
<evidence type="ECO:0000259" key="4">
    <source>
        <dbReference type="PROSITE" id="PS52004"/>
    </source>
</evidence>
<dbReference type="SMART" id="SM00825">
    <property type="entry name" value="PKS_KS"/>
    <property type="match status" value="1"/>
</dbReference>
<dbReference type="AlphaFoldDB" id="A0A1I0Y231"/>
<dbReference type="GO" id="GO:0006633">
    <property type="term" value="P:fatty acid biosynthetic process"/>
    <property type="evidence" value="ECO:0007669"/>
    <property type="project" value="TreeGrafter"/>
</dbReference>
<gene>
    <name evidence="5" type="ORF">SAMN04489723_10427</name>
</gene>
<organism evidence="5 6">
    <name type="scientific">Algoriphagus aquimarinus</name>
    <dbReference type="NCBI Taxonomy" id="237018"/>
    <lineage>
        <taxon>Bacteria</taxon>
        <taxon>Pseudomonadati</taxon>
        <taxon>Bacteroidota</taxon>
        <taxon>Cytophagia</taxon>
        <taxon>Cytophagales</taxon>
        <taxon>Cyclobacteriaceae</taxon>
        <taxon>Algoriphagus</taxon>
    </lineage>
</organism>
<dbReference type="PROSITE" id="PS52004">
    <property type="entry name" value="KS3_2"/>
    <property type="match status" value="1"/>
</dbReference>
<evidence type="ECO:0000256" key="1">
    <source>
        <dbReference type="ARBA" id="ARBA00008467"/>
    </source>
</evidence>
<dbReference type="PANTHER" id="PTHR11712">
    <property type="entry name" value="POLYKETIDE SYNTHASE-RELATED"/>
    <property type="match status" value="1"/>
</dbReference>
<evidence type="ECO:0000256" key="3">
    <source>
        <dbReference type="RuleBase" id="RU003694"/>
    </source>
</evidence>
<dbReference type="SUPFAM" id="SSF53901">
    <property type="entry name" value="Thiolase-like"/>
    <property type="match status" value="2"/>
</dbReference>
<dbReference type="Proteomes" id="UP000198790">
    <property type="component" value="Unassembled WGS sequence"/>
</dbReference>
<dbReference type="InterPro" id="IPR014030">
    <property type="entry name" value="Ketoacyl_synth_N"/>
</dbReference>
<dbReference type="Pfam" id="PF00109">
    <property type="entry name" value="ketoacyl-synt"/>
    <property type="match status" value="1"/>
</dbReference>
<dbReference type="InterPro" id="IPR020841">
    <property type="entry name" value="PKS_Beta-ketoAc_synthase_dom"/>
</dbReference>
<dbReference type="Pfam" id="PF02801">
    <property type="entry name" value="Ketoacyl-synt_C"/>
    <property type="match status" value="1"/>
</dbReference>
<dbReference type="InterPro" id="IPR020615">
    <property type="entry name" value="Thiolase_acyl_enz_int_AS"/>
</dbReference>
<evidence type="ECO:0000256" key="2">
    <source>
        <dbReference type="ARBA" id="ARBA00022679"/>
    </source>
</evidence>
<dbReference type="Gene3D" id="3.40.47.10">
    <property type="match status" value="2"/>
</dbReference>
<dbReference type="PROSITE" id="PS00098">
    <property type="entry name" value="THIOLASE_1"/>
    <property type="match status" value="1"/>
</dbReference>
<comment type="similarity">
    <text evidence="1 3">Belongs to the thiolase-like superfamily. Beta-ketoacyl-ACP synthases family.</text>
</comment>
<keyword evidence="6" id="KW-1185">Reference proteome</keyword>
<evidence type="ECO:0000313" key="6">
    <source>
        <dbReference type="Proteomes" id="UP000198790"/>
    </source>
</evidence>
<dbReference type="STRING" id="237018.SAMN04489723_10427"/>
<dbReference type="OrthoDB" id="9808669at2"/>
<protein>
    <submittedName>
        <fullName evidence="5">3-oxoacyl-[acyl-carrier-protein] synthase-1</fullName>
    </submittedName>
</protein>
<evidence type="ECO:0000313" key="5">
    <source>
        <dbReference type="EMBL" id="SFB06253.1"/>
    </source>
</evidence>
<dbReference type="InterPro" id="IPR014031">
    <property type="entry name" value="Ketoacyl_synth_C"/>
</dbReference>
<proteinExistence type="inferred from homology"/>
<sequence length="372" mass="40233">MAGKINVFLGAENVISPLGWGIQETFSNAKNGRTGLKELEQPFPGITNLFAAKFDDASFSTDSPIEEFAGESCRGSLENLNFEHQLDERWLFVLSTTKGDIIHLKNGEMDRSNPYYLMQQLQKELPFESQGKVISCACISGLAALIYAADKIAADQVDHALIVGADALSEFTSLGFESFFALDSEQCKPFDKSRKGLNLGEAAASLVLSKDQTLFQTSPLRYLGGATSNDANHISGPSRTGEGLYRAVDKALKYSHKTADQIEFVSAHGTGTLFNDEMESKAFASHGLQNTPLNSLKGYFGHTLGASSLVEMAMTMQSMRENVFLKTMGCAASGTETERNVLTENLGMEIKIVLKTASGFGGCNAAVLIENQ</sequence>
<dbReference type="GO" id="GO:0004315">
    <property type="term" value="F:3-oxoacyl-[acyl-carrier-protein] synthase activity"/>
    <property type="evidence" value="ECO:0007669"/>
    <property type="project" value="TreeGrafter"/>
</dbReference>
<dbReference type="PANTHER" id="PTHR11712:SF336">
    <property type="entry name" value="3-OXOACYL-[ACYL-CARRIER-PROTEIN] SYNTHASE, MITOCHONDRIAL"/>
    <property type="match status" value="1"/>
</dbReference>
<name>A0A1I0Y231_9BACT</name>